<name>A0ABY5KSH3_9CELL</name>
<evidence type="ECO:0000256" key="5">
    <source>
        <dbReference type="RuleBase" id="RU003733"/>
    </source>
</evidence>
<sequence length="514" mass="52231">MRSIDAVLGIDLGTSVVKAGVYTADGVERAAGSCPVALRRLGGGHVEQDLDEFYAAAAAATRAALADSGFDPARIGAVAVAGQMAGVGLVDAAHRPLAPFDSWLDSRCGPVVDELAARHGERIAATSGCAPTLSIGPKMLWWQRTHPALCAKAASFVTAAGYVAGRAAGLAGREAFIDPSHLHFTAVADVGAGTWDDALVADLGLDPRLLPRITQSTDVVGVLTAEAADDFGLPPGVPVAAGCGDTAAGALGAGVTEPEHAFDVAGTAAVFGVCLPAFAPDTGGALLTMRAALPGRWYSLAYVGGAGQVLEWVGREVLGSATMDSGAYDGLAAVAATVPPGSDGVVLVPHFSGRIAPVAPATRGAVVGLGTEHHRGHLARAVLEAIAFEYRGYADAARASVPGLTLRSVTGSGGGSRSAVWNRIKANVLGVAYAPVRGIEAGTRGAAIVGLVSLGHDVPPLDASAVGEVELPDPADTAAYEAAYEGYRWWTERLVQGYRLRAEDISERRGGEDA</sequence>
<dbReference type="InterPro" id="IPR050406">
    <property type="entry name" value="FGGY_Carb_Kinase"/>
</dbReference>
<dbReference type="RefSeq" id="WP_227577089.1">
    <property type="nucleotide sequence ID" value="NZ_CP101987.1"/>
</dbReference>
<dbReference type="SUPFAM" id="SSF53067">
    <property type="entry name" value="Actin-like ATPase domain"/>
    <property type="match status" value="2"/>
</dbReference>
<dbReference type="EMBL" id="CP101987">
    <property type="protein sequence ID" value="UUI72055.1"/>
    <property type="molecule type" value="Genomic_DNA"/>
</dbReference>
<dbReference type="Proteomes" id="UP001316384">
    <property type="component" value="Chromosome"/>
</dbReference>
<evidence type="ECO:0000256" key="2">
    <source>
        <dbReference type="ARBA" id="ARBA00022629"/>
    </source>
</evidence>
<evidence type="ECO:0000256" key="1">
    <source>
        <dbReference type="ARBA" id="ARBA00009156"/>
    </source>
</evidence>
<evidence type="ECO:0000256" key="3">
    <source>
        <dbReference type="ARBA" id="ARBA00022679"/>
    </source>
</evidence>
<keyword evidence="2" id="KW-0119">Carbohydrate metabolism</keyword>
<dbReference type="InterPro" id="IPR018485">
    <property type="entry name" value="FGGY_C"/>
</dbReference>
<dbReference type="InterPro" id="IPR018484">
    <property type="entry name" value="FGGY_N"/>
</dbReference>
<protein>
    <submittedName>
        <fullName evidence="8">FGGY family carbohydrate kinase</fullName>
    </submittedName>
</protein>
<keyword evidence="2" id="KW-0859">Xylose metabolism</keyword>
<dbReference type="InterPro" id="IPR000577">
    <property type="entry name" value="Carb_kinase_FGGY"/>
</dbReference>
<keyword evidence="3 5" id="KW-0808">Transferase</keyword>
<evidence type="ECO:0000313" key="9">
    <source>
        <dbReference type="Proteomes" id="UP001316384"/>
    </source>
</evidence>
<dbReference type="InterPro" id="IPR043129">
    <property type="entry name" value="ATPase_NBD"/>
</dbReference>
<evidence type="ECO:0000259" key="6">
    <source>
        <dbReference type="Pfam" id="PF00370"/>
    </source>
</evidence>
<comment type="similarity">
    <text evidence="1 5">Belongs to the FGGY kinase family.</text>
</comment>
<dbReference type="PANTHER" id="PTHR43095:SF5">
    <property type="entry name" value="XYLULOSE KINASE"/>
    <property type="match status" value="1"/>
</dbReference>
<dbReference type="PANTHER" id="PTHR43095">
    <property type="entry name" value="SUGAR KINASE"/>
    <property type="match status" value="1"/>
</dbReference>
<dbReference type="Pfam" id="PF02782">
    <property type="entry name" value="FGGY_C"/>
    <property type="match status" value="1"/>
</dbReference>
<feature type="domain" description="Carbohydrate kinase FGGY C-terminal" evidence="7">
    <location>
        <begin position="264"/>
        <end position="453"/>
    </location>
</feature>
<dbReference type="PIRSF" id="PIRSF000538">
    <property type="entry name" value="GlpK"/>
    <property type="match status" value="1"/>
</dbReference>
<evidence type="ECO:0000313" key="8">
    <source>
        <dbReference type="EMBL" id="UUI72055.1"/>
    </source>
</evidence>
<proteinExistence type="inferred from homology"/>
<keyword evidence="9" id="KW-1185">Reference proteome</keyword>
<dbReference type="Gene3D" id="3.30.420.40">
    <property type="match status" value="2"/>
</dbReference>
<keyword evidence="4 5" id="KW-0418">Kinase</keyword>
<accession>A0ABY5KSH3</accession>
<dbReference type="Pfam" id="PF00370">
    <property type="entry name" value="FGGY_N"/>
    <property type="match status" value="1"/>
</dbReference>
<dbReference type="CDD" id="cd00366">
    <property type="entry name" value="ASKHA_NBD_FGGY"/>
    <property type="match status" value="1"/>
</dbReference>
<organism evidence="8 9">
    <name type="scientific">Cellulomonas xiejunii</name>
    <dbReference type="NCBI Taxonomy" id="2968083"/>
    <lineage>
        <taxon>Bacteria</taxon>
        <taxon>Bacillati</taxon>
        <taxon>Actinomycetota</taxon>
        <taxon>Actinomycetes</taxon>
        <taxon>Micrococcales</taxon>
        <taxon>Cellulomonadaceae</taxon>
        <taxon>Cellulomonas</taxon>
    </lineage>
</organism>
<evidence type="ECO:0000259" key="7">
    <source>
        <dbReference type="Pfam" id="PF02782"/>
    </source>
</evidence>
<gene>
    <name evidence="8" type="ORF">NP048_00870</name>
</gene>
<dbReference type="PROSITE" id="PS00445">
    <property type="entry name" value="FGGY_KINASES_2"/>
    <property type="match status" value="1"/>
</dbReference>
<dbReference type="GO" id="GO:0016301">
    <property type="term" value="F:kinase activity"/>
    <property type="evidence" value="ECO:0007669"/>
    <property type="project" value="UniProtKB-KW"/>
</dbReference>
<dbReference type="InterPro" id="IPR018483">
    <property type="entry name" value="Carb_kinase_FGGY_CS"/>
</dbReference>
<evidence type="ECO:0000256" key="4">
    <source>
        <dbReference type="ARBA" id="ARBA00022777"/>
    </source>
</evidence>
<reference evidence="8 9" key="1">
    <citation type="submission" date="2022-07" db="EMBL/GenBank/DDBJ databases">
        <title>Novel species in genus cellulomonas.</title>
        <authorList>
            <person name="Ye L."/>
        </authorList>
    </citation>
    <scope>NUCLEOTIDE SEQUENCE [LARGE SCALE GENOMIC DNA]</scope>
    <source>
        <strain evidence="9">zg-B89</strain>
    </source>
</reference>
<feature type="domain" description="Carbohydrate kinase FGGY N-terminal" evidence="6">
    <location>
        <begin position="7"/>
        <end position="252"/>
    </location>
</feature>